<dbReference type="STRING" id="76947.GCA_002080435_03886"/>
<dbReference type="EMBL" id="JFZA02000062">
    <property type="protein sequence ID" value="KFG88378.1"/>
    <property type="molecule type" value="Genomic_DNA"/>
</dbReference>
<gene>
    <name evidence="1" type="ORF">BV98_003961</name>
</gene>
<keyword evidence="2" id="KW-1185">Reference proteome</keyword>
<reference evidence="1" key="1">
    <citation type="submission" date="2014-08" db="EMBL/GenBank/DDBJ databases">
        <title>Draft genome sequences of Sphingobium herbicidovorans.</title>
        <authorList>
            <person name="Gan H.M."/>
            <person name="Gan H.Y."/>
            <person name="Savka M.A."/>
        </authorList>
    </citation>
    <scope>NUCLEOTIDE SEQUENCE [LARGE SCALE GENOMIC DNA]</scope>
    <source>
        <strain evidence="1">NBRC 16415</strain>
    </source>
</reference>
<dbReference type="AlphaFoldDB" id="A0A086P4R0"/>
<organism evidence="1 2">
    <name type="scientific">Sphingobium herbicidovorans (strain ATCC 700291 / DSM 11019 / CCUG 56400 / KCTC 2939 / LMG 18315 / NBRC 16415 / MH)</name>
    <name type="common">Sphingomonas herbicidovorans</name>
    <dbReference type="NCBI Taxonomy" id="1219045"/>
    <lineage>
        <taxon>Bacteria</taxon>
        <taxon>Pseudomonadati</taxon>
        <taxon>Pseudomonadota</taxon>
        <taxon>Alphaproteobacteria</taxon>
        <taxon>Sphingomonadales</taxon>
        <taxon>Sphingomonadaceae</taxon>
        <taxon>Sphingobium</taxon>
    </lineage>
</organism>
<name>A0A086P4R0_SPHHM</name>
<dbReference type="PATRIC" id="fig|1219045.3.peg.4023"/>
<protein>
    <submittedName>
        <fullName evidence="1">Uncharacterized protein</fullName>
    </submittedName>
</protein>
<accession>A0A086P4R0</accession>
<comment type="caution">
    <text evidence="1">The sequence shown here is derived from an EMBL/GenBank/DDBJ whole genome shotgun (WGS) entry which is preliminary data.</text>
</comment>
<proteinExistence type="predicted"/>
<evidence type="ECO:0000313" key="1">
    <source>
        <dbReference type="EMBL" id="KFG88378.1"/>
    </source>
</evidence>
<dbReference type="Proteomes" id="UP000024284">
    <property type="component" value="Unassembled WGS sequence"/>
</dbReference>
<evidence type="ECO:0000313" key="2">
    <source>
        <dbReference type="Proteomes" id="UP000024284"/>
    </source>
</evidence>
<sequence length="59" mass="6709">MRPHDASHFSACAAKEARRAREARLRGADQATIAQHNERAVRFQAMALRLQRRHATSLN</sequence>